<evidence type="ECO:0000256" key="1">
    <source>
        <dbReference type="ARBA" id="ARBA00004613"/>
    </source>
</evidence>
<dbReference type="FunFam" id="3.40.50.1820:FF:000076">
    <property type="entry name" value="phospholipase A1"/>
    <property type="match status" value="1"/>
</dbReference>
<dbReference type="Pfam" id="PF00151">
    <property type="entry name" value="Lipase"/>
    <property type="match status" value="1"/>
</dbReference>
<feature type="signal peptide" evidence="5">
    <location>
        <begin position="1"/>
        <end position="19"/>
    </location>
</feature>
<name>A0A6J2U5G1_DROLE</name>
<evidence type="ECO:0000256" key="5">
    <source>
        <dbReference type="SAM" id="SignalP"/>
    </source>
</evidence>
<dbReference type="SUPFAM" id="SSF53474">
    <property type="entry name" value="alpha/beta-Hydrolases"/>
    <property type="match status" value="1"/>
</dbReference>
<protein>
    <submittedName>
        <fullName evidence="8">Pancreatic triacylglycerol lipase</fullName>
    </submittedName>
</protein>
<proteinExistence type="inferred from homology"/>
<dbReference type="InterPro" id="IPR000734">
    <property type="entry name" value="TAG_lipase"/>
</dbReference>
<keyword evidence="5" id="KW-0732">Signal</keyword>
<gene>
    <name evidence="8" type="primary">LOC115631232</name>
</gene>
<dbReference type="Gene3D" id="3.40.50.1820">
    <property type="entry name" value="alpha/beta hydrolase"/>
    <property type="match status" value="1"/>
</dbReference>
<dbReference type="PRINTS" id="PR00821">
    <property type="entry name" value="TAGLIPASE"/>
</dbReference>
<dbReference type="RefSeq" id="XP_030383801.1">
    <property type="nucleotide sequence ID" value="XM_030527941.1"/>
</dbReference>
<comment type="subcellular location">
    <subcellularLocation>
        <location evidence="1">Secreted</location>
    </subcellularLocation>
</comment>
<dbReference type="GeneID" id="115631232"/>
<dbReference type="PANTHER" id="PTHR11610:SF151">
    <property type="entry name" value="PHOSPHOLIPASE A1 MEMBER A-LIKE PROTEIN"/>
    <property type="match status" value="1"/>
</dbReference>
<evidence type="ECO:0000313" key="8">
    <source>
        <dbReference type="RefSeq" id="XP_030383801.1"/>
    </source>
</evidence>
<dbReference type="GO" id="GO:0016298">
    <property type="term" value="F:lipase activity"/>
    <property type="evidence" value="ECO:0007669"/>
    <property type="project" value="InterPro"/>
</dbReference>
<evidence type="ECO:0000259" key="6">
    <source>
        <dbReference type="Pfam" id="PF00151"/>
    </source>
</evidence>
<dbReference type="AlphaFoldDB" id="A0A6J2U5G1"/>
<dbReference type="Proteomes" id="UP000504634">
    <property type="component" value="Unplaced"/>
</dbReference>
<dbReference type="InterPro" id="IPR033906">
    <property type="entry name" value="Lipase_N"/>
</dbReference>
<dbReference type="PANTHER" id="PTHR11610">
    <property type="entry name" value="LIPASE"/>
    <property type="match status" value="1"/>
</dbReference>
<dbReference type="InterPro" id="IPR013818">
    <property type="entry name" value="Lipase"/>
</dbReference>
<organism evidence="7 8">
    <name type="scientific">Drosophila lebanonensis</name>
    <name type="common">Fruit fly</name>
    <name type="synonym">Scaptodrosophila lebanonensis</name>
    <dbReference type="NCBI Taxonomy" id="7225"/>
    <lineage>
        <taxon>Eukaryota</taxon>
        <taxon>Metazoa</taxon>
        <taxon>Ecdysozoa</taxon>
        <taxon>Arthropoda</taxon>
        <taxon>Hexapoda</taxon>
        <taxon>Insecta</taxon>
        <taxon>Pterygota</taxon>
        <taxon>Neoptera</taxon>
        <taxon>Endopterygota</taxon>
        <taxon>Diptera</taxon>
        <taxon>Brachycera</taxon>
        <taxon>Muscomorpha</taxon>
        <taxon>Ephydroidea</taxon>
        <taxon>Drosophilidae</taxon>
        <taxon>Scaptodrosophila</taxon>
    </lineage>
</organism>
<evidence type="ECO:0000313" key="7">
    <source>
        <dbReference type="Proteomes" id="UP000504634"/>
    </source>
</evidence>
<sequence length="492" mass="55564">MHFVALLFVVLRITVTCQSKKLFGFEFHAQHNQQDDVLATTAATDPVTMTTEAGPTFRPTPSPNRDITLGPCKWVIGRQCPDADVKFYIYTRQNSMDRQCLHIDTTLEQSNLTSSFFNPEHPTKIIIHGYNSDMFLHPLQKMREEYLAKDEYNIIYVDWSVLSPGPCYVSAVHNTRHTGACVAQLVERLVDTGNMDIHIIGFSLGAQLPNYVARNLASFTLPRITGLDPAMPLFITASINDKLDASDAVYVDVIHTNALVQGKLERCGHADFYMNGGIMQPGCNGQTINAFACSHQRAPAYFLESIRSPKGFWGWACSGYIPYLLGMCPPTNYLLEAGDNIRRTTRGMFLVSTNDTAPYALGKWTDLPTLGAKKHQKHSMAMKLQPPRQGVDPLLQHIDQFGKLTSNFNNLAPMPYASDPYEHWTYFSESELENNDEDESVEEQEPVELVDTGVLYEKLNAPHHNKVIWREYRRNLTDGYIDNNIFQMPNVN</sequence>
<reference evidence="8" key="1">
    <citation type="submission" date="2025-08" db="UniProtKB">
        <authorList>
            <consortium name="RefSeq"/>
        </authorList>
    </citation>
    <scope>IDENTIFICATION</scope>
    <source>
        <strain evidence="8">11010-0011.00</strain>
        <tissue evidence="8">Whole body</tissue>
    </source>
</reference>
<dbReference type="GO" id="GO:0017171">
    <property type="term" value="F:serine hydrolase activity"/>
    <property type="evidence" value="ECO:0007669"/>
    <property type="project" value="TreeGrafter"/>
</dbReference>
<keyword evidence="7" id="KW-1185">Reference proteome</keyword>
<accession>A0A6J2U5G1</accession>
<feature type="domain" description="Lipase" evidence="6">
    <location>
        <begin position="78"/>
        <end position="330"/>
    </location>
</feature>
<dbReference type="GO" id="GO:0016042">
    <property type="term" value="P:lipid catabolic process"/>
    <property type="evidence" value="ECO:0007669"/>
    <property type="project" value="TreeGrafter"/>
</dbReference>
<dbReference type="OrthoDB" id="199913at2759"/>
<dbReference type="GO" id="GO:0005615">
    <property type="term" value="C:extracellular space"/>
    <property type="evidence" value="ECO:0007669"/>
    <property type="project" value="TreeGrafter"/>
</dbReference>
<evidence type="ECO:0000256" key="3">
    <source>
        <dbReference type="ARBA" id="ARBA00022525"/>
    </source>
</evidence>
<keyword evidence="3" id="KW-0964">Secreted</keyword>
<evidence type="ECO:0000256" key="2">
    <source>
        <dbReference type="ARBA" id="ARBA00010701"/>
    </source>
</evidence>
<evidence type="ECO:0000256" key="4">
    <source>
        <dbReference type="RuleBase" id="RU004262"/>
    </source>
</evidence>
<feature type="chain" id="PRO_5026828965" evidence="5">
    <location>
        <begin position="20"/>
        <end position="492"/>
    </location>
</feature>
<dbReference type="CDD" id="cd00707">
    <property type="entry name" value="Pancreat_lipase_like"/>
    <property type="match status" value="1"/>
</dbReference>
<comment type="similarity">
    <text evidence="2 4">Belongs to the AB hydrolase superfamily. Lipase family.</text>
</comment>
<dbReference type="InterPro" id="IPR029058">
    <property type="entry name" value="AB_hydrolase_fold"/>
</dbReference>